<keyword evidence="9" id="KW-1185">Reference proteome</keyword>
<dbReference type="Pfam" id="PF00072">
    <property type="entry name" value="Response_reg"/>
    <property type="match status" value="1"/>
</dbReference>
<evidence type="ECO:0000259" key="6">
    <source>
        <dbReference type="PROSITE" id="PS50043"/>
    </source>
</evidence>
<dbReference type="InterPro" id="IPR011006">
    <property type="entry name" value="CheY-like_superfamily"/>
</dbReference>
<dbReference type="AlphaFoldDB" id="A0A1H0G3Y6"/>
<keyword evidence="3" id="KW-0238">DNA-binding</keyword>
<evidence type="ECO:0000259" key="7">
    <source>
        <dbReference type="PROSITE" id="PS50110"/>
    </source>
</evidence>
<dbReference type="SUPFAM" id="SSF52172">
    <property type="entry name" value="CheY-like"/>
    <property type="match status" value="1"/>
</dbReference>
<feature type="domain" description="HTH luxR-type" evidence="6">
    <location>
        <begin position="157"/>
        <end position="222"/>
    </location>
</feature>
<dbReference type="CDD" id="cd06170">
    <property type="entry name" value="LuxR_C_like"/>
    <property type="match status" value="1"/>
</dbReference>
<name>A0A1H0G3Y6_9ACTN</name>
<dbReference type="SMART" id="SM00421">
    <property type="entry name" value="HTH_LUXR"/>
    <property type="match status" value="1"/>
</dbReference>
<evidence type="ECO:0000256" key="4">
    <source>
        <dbReference type="ARBA" id="ARBA00023163"/>
    </source>
</evidence>
<dbReference type="PROSITE" id="PS50043">
    <property type="entry name" value="HTH_LUXR_2"/>
    <property type="match status" value="1"/>
</dbReference>
<reference evidence="9" key="1">
    <citation type="submission" date="2016-10" db="EMBL/GenBank/DDBJ databases">
        <authorList>
            <person name="Varghese N."/>
            <person name="Submissions S."/>
        </authorList>
    </citation>
    <scope>NUCLEOTIDE SEQUENCE [LARGE SCALE GENOMIC DNA]</scope>
    <source>
        <strain evidence="9">DSM 45843</strain>
    </source>
</reference>
<dbReference type="CDD" id="cd17535">
    <property type="entry name" value="REC_NarL-like"/>
    <property type="match status" value="1"/>
</dbReference>
<evidence type="ECO:0000256" key="1">
    <source>
        <dbReference type="ARBA" id="ARBA00022553"/>
    </source>
</evidence>
<dbReference type="Pfam" id="PF00196">
    <property type="entry name" value="GerE"/>
    <property type="match status" value="1"/>
</dbReference>
<keyword evidence="4" id="KW-0804">Transcription</keyword>
<dbReference type="PANTHER" id="PTHR43214:SF24">
    <property type="entry name" value="TRANSCRIPTIONAL REGULATORY PROTEIN NARL-RELATED"/>
    <property type="match status" value="1"/>
</dbReference>
<organism evidence="8 9">
    <name type="scientific">Klenkia soli</name>
    <dbReference type="NCBI Taxonomy" id="1052260"/>
    <lineage>
        <taxon>Bacteria</taxon>
        <taxon>Bacillati</taxon>
        <taxon>Actinomycetota</taxon>
        <taxon>Actinomycetes</taxon>
        <taxon>Geodermatophilales</taxon>
        <taxon>Geodermatophilaceae</taxon>
        <taxon>Klenkia</taxon>
    </lineage>
</organism>
<protein>
    <submittedName>
        <fullName evidence="8">Two component transcriptional regulator, LuxR family</fullName>
    </submittedName>
</protein>
<dbReference type="Gene3D" id="3.40.50.2300">
    <property type="match status" value="1"/>
</dbReference>
<feature type="modified residue" description="4-aspartylphosphate" evidence="5">
    <location>
        <position position="57"/>
    </location>
</feature>
<sequence>MSSPIRVLLADDQPLIRSGVAAMLSAAPDIVVVAQAGNGAEALRLAQLHHPDVVLMDLRMPVLDGLAATRAITAQPSLDRIRIVVLTTFEDDRNVLLALRAGASGFLGKGAEPADLLAAVRVVAAGDALLSPRATRALVEDYVLAGDGAPDEAEVDARAAFGQLTERELELVTWVAVGSTNAEIAHALVLSPLTVKTHVNRAMAKVGARDRAQLVVLAYRTGLVHPRSRRPPAPT</sequence>
<dbReference type="PROSITE" id="PS50110">
    <property type="entry name" value="RESPONSE_REGULATORY"/>
    <property type="match status" value="1"/>
</dbReference>
<evidence type="ECO:0000256" key="3">
    <source>
        <dbReference type="ARBA" id="ARBA00023125"/>
    </source>
</evidence>
<feature type="domain" description="Response regulatory" evidence="7">
    <location>
        <begin position="6"/>
        <end position="124"/>
    </location>
</feature>
<dbReference type="Proteomes" id="UP000199088">
    <property type="component" value="Unassembled WGS sequence"/>
</dbReference>
<dbReference type="STRING" id="1052260.SAMN05660199_01128"/>
<dbReference type="InterPro" id="IPR016032">
    <property type="entry name" value="Sig_transdc_resp-reg_C-effctor"/>
</dbReference>
<dbReference type="EMBL" id="FNIR01000003">
    <property type="protein sequence ID" value="SDO01544.1"/>
    <property type="molecule type" value="Genomic_DNA"/>
</dbReference>
<dbReference type="RefSeq" id="WP_207500333.1">
    <property type="nucleotide sequence ID" value="NZ_FNIR01000003.1"/>
</dbReference>
<gene>
    <name evidence="8" type="ORF">SAMN05660199_01128</name>
</gene>
<keyword evidence="1 5" id="KW-0597">Phosphoprotein</keyword>
<proteinExistence type="predicted"/>
<dbReference type="SUPFAM" id="SSF46894">
    <property type="entry name" value="C-terminal effector domain of the bipartite response regulators"/>
    <property type="match status" value="1"/>
</dbReference>
<dbReference type="PANTHER" id="PTHR43214">
    <property type="entry name" value="TWO-COMPONENT RESPONSE REGULATOR"/>
    <property type="match status" value="1"/>
</dbReference>
<dbReference type="InterPro" id="IPR039420">
    <property type="entry name" value="WalR-like"/>
</dbReference>
<evidence type="ECO:0000313" key="8">
    <source>
        <dbReference type="EMBL" id="SDO01544.1"/>
    </source>
</evidence>
<evidence type="ECO:0000256" key="2">
    <source>
        <dbReference type="ARBA" id="ARBA00023015"/>
    </source>
</evidence>
<dbReference type="GO" id="GO:0000160">
    <property type="term" value="P:phosphorelay signal transduction system"/>
    <property type="evidence" value="ECO:0007669"/>
    <property type="project" value="InterPro"/>
</dbReference>
<dbReference type="SMART" id="SM00448">
    <property type="entry name" value="REC"/>
    <property type="match status" value="1"/>
</dbReference>
<evidence type="ECO:0000313" key="9">
    <source>
        <dbReference type="Proteomes" id="UP000199088"/>
    </source>
</evidence>
<keyword evidence="2" id="KW-0805">Transcription regulation</keyword>
<dbReference type="GO" id="GO:0003677">
    <property type="term" value="F:DNA binding"/>
    <property type="evidence" value="ECO:0007669"/>
    <property type="project" value="UniProtKB-KW"/>
</dbReference>
<dbReference type="GO" id="GO:0006355">
    <property type="term" value="P:regulation of DNA-templated transcription"/>
    <property type="evidence" value="ECO:0007669"/>
    <property type="project" value="InterPro"/>
</dbReference>
<dbReference type="InterPro" id="IPR000792">
    <property type="entry name" value="Tscrpt_reg_LuxR_C"/>
</dbReference>
<dbReference type="PRINTS" id="PR00038">
    <property type="entry name" value="HTHLUXR"/>
</dbReference>
<dbReference type="PROSITE" id="PS00622">
    <property type="entry name" value="HTH_LUXR_1"/>
    <property type="match status" value="1"/>
</dbReference>
<dbReference type="InterPro" id="IPR058245">
    <property type="entry name" value="NreC/VraR/RcsB-like_REC"/>
</dbReference>
<dbReference type="InterPro" id="IPR001789">
    <property type="entry name" value="Sig_transdc_resp-reg_receiver"/>
</dbReference>
<accession>A0A1H0G3Y6</accession>
<evidence type="ECO:0000256" key="5">
    <source>
        <dbReference type="PROSITE-ProRule" id="PRU00169"/>
    </source>
</evidence>